<gene>
    <name evidence="3" type="ORF">H6G03_17700</name>
</gene>
<dbReference type="NCBIfam" id="TIGR01901">
    <property type="entry name" value="adhes_NPXG"/>
    <property type="match status" value="1"/>
</dbReference>
<evidence type="ECO:0000313" key="3">
    <source>
        <dbReference type="EMBL" id="MBD2182877.1"/>
    </source>
</evidence>
<feature type="region of interest" description="Disordered" evidence="1">
    <location>
        <begin position="768"/>
        <end position="788"/>
    </location>
</feature>
<proteinExistence type="predicted"/>
<name>A0A926VHN2_9CYAN</name>
<dbReference type="SMART" id="SM00912">
    <property type="entry name" value="Haemagg_act"/>
    <property type="match status" value="1"/>
</dbReference>
<accession>A0A926VHN2</accession>
<evidence type="ECO:0000259" key="2">
    <source>
        <dbReference type="SMART" id="SM00912"/>
    </source>
</evidence>
<keyword evidence="4" id="KW-1185">Reference proteome</keyword>
<dbReference type="InterPro" id="IPR012334">
    <property type="entry name" value="Pectin_lyas_fold"/>
</dbReference>
<dbReference type="Proteomes" id="UP000641646">
    <property type="component" value="Unassembled WGS sequence"/>
</dbReference>
<comment type="caution">
    <text evidence="3">The sequence shown here is derived from an EMBL/GenBank/DDBJ whole genome shotgun (WGS) entry which is preliminary data.</text>
</comment>
<reference evidence="3" key="1">
    <citation type="journal article" date="2015" name="ISME J.">
        <title>Draft Genome Sequence of Streptomyces incarnatus NRRL8089, which Produces the Nucleoside Antibiotic Sinefungin.</title>
        <authorList>
            <person name="Oshima K."/>
            <person name="Hattori M."/>
            <person name="Shimizu H."/>
            <person name="Fukuda K."/>
            <person name="Nemoto M."/>
            <person name="Inagaki K."/>
            <person name="Tamura T."/>
        </authorList>
    </citation>
    <scope>NUCLEOTIDE SEQUENCE</scope>
    <source>
        <strain evidence="3">FACHB-1375</strain>
    </source>
</reference>
<dbReference type="RefSeq" id="WP_190466053.1">
    <property type="nucleotide sequence ID" value="NZ_JACJPW010000044.1"/>
</dbReference>
<evidence type="ECO:0000313" key="4">
    <source>
        <dbReference type="Proteomes" id="UP000641646"/>
    </source>
</evidence>
<dbReference type="SUPFAM" id="SSF51126">
    <property type="entry name" value="Pectin lyase-like"/>
    <property type="match status" value="3"/>
</dbReference>
<evidence type="ECO:0000256" key="1">
    <source>
        <dbReference type="SAM" id="MobiDB-lite"/>
    </source>
</evidence>
<dbReference type="InterPro" id="IPR011050">
    <property type="entry name" value="Pectin_lyase_fold/virulence"/>
</dbReference>
<dbReference type="Pfam" id="PF05860">
    <property type="entry name" value="TPS"/>
    <property type="match status" value="1"/>
</dbReference>
<organism evidence="3 4">
    <name type="scientific">Aerosakkonema funiforme FACHB-1375</name>
    <dbReference type="NCBI Taxonomy" id="2949571"/>
    <lineage>
        <taxon>Bacteria</taxon>
        <taxon>Bacillati</taxon>
        <taxon>Cyanobacteriota</taxon>
        <taxon>Cyanophyceae</taxon>
        <taxon>Oscillatoriophycideae</taxon>
        <taxon>Aerosakkonematales</taxon>
        <taxon>Aerosakkonemataceae</taxon>
        <taxon>Aerosakkonema</taxon>
    </lineage>
</organism>
<sequence length="818" mass="83972">MHKLLLAEIIGWHLVIFCNSSNLAQSIPVVNPSLVPDGTLSTTVSQTDNQFTITNGDRVGNNLFHSFSQFSVPTGGAAIFDNAIDIQNIFSRVTGGNISNIDGLIKANGSANLFLLNPAGIIFGPNAQLNIGGSFFGTTANSIKFADGVEFSGINPITKPLLTLSIPVGLQMGENPGEIAVRNTGHRLIGTLTTPIDTSNNPLGIRVTPGNTLALVGGDLVLDGGVLTAESGQIELGSASNGTVNFNINSPQWSFDYGNIQQFNDIRFSQQALANASGELGGSIHLQGRNISFTESSVALILNLGNTGAGDITVNASESLEMKGYTNSGFTISLLSTDNLDKGSGGNLVVSARNILLQDGAVVTARNFGAGAGGNVSIEAKDSMQILGFSSLKPTFASAIAALNYGSGKGGDVRVSARQLTIQNGGAISTITYGIGMGGDLAINASESIEILGENPLIFTPSVIGVTSFNLGNTGQFKIDTSRLSVRDGATVSTATQSYGNSGNLMINAASSIEVSGVGSASGQPSKITAGATVFPPIFQQTYGLPPFPTGNTGDLIINTPRLQLSNGGIVSVSHEGVGNAGNLLINANSIRLDRAGSIAAATNSGEGGSMNLRTNTLIARNGSSVSTTAGGSGNGGNMTIVSPIIVGLENSDITANALQGNGGNIQITTAGIFLSADSNITASSQLGISGNVSISNLNLQPENLVVLPANTLVSQAPVIASSCLTQRNGQQGRFVVTGNGGLSETPDRLAMPYQAAQVRTVGQLQARGNRASETTNTRQPDRPIQEANGWNFTSDGKLALVVTQDKITSPTELTCSN</sequence>
<dbReference type="AlphaFoldDB" id="A0A926VHN2"/>
<dbReference type="InterPro" id="IPR008638">
    <property type="entry name" value="FhaB/CdiA-like_TPS"/>
</dbReference>
<dbReference type="EMBL" id="JACJPW010000044">
    <property type="protein sequence ID" value="MBD2182877.1"/>
    <property type="molecule type" value="Genomic_DNA"/>
</dbReference>
<reference evidence="3" key="2">
    <citation type="submission" date="2020-08" db="EMBL/GenBank/DDBJ databases">
        <authorList>
            <person name="Chen M."/>
            <person name="Teng W."/>
            <person name="Zhao L."/>
            <person name="Hu C."/>
            <person name="Zhou Y."/>
            <person name="Han B."/>
            <person name="Song L."/>
            <person name="Shu W."/>
        </authorList>
    </citation>
    <scope>NUCLEOTIDE SEQUENCE</scope>
    <source>
        <strain evidence="3">FACHB-1375</strain>
    </source>
</reference>
<feature type="domain" description="Filamentous haemagglutinin FhaB/tRNA nuclease CdiA-like TPS" evidence="2">
    <location>
        <begin position="35"/>
        <end position="146"/>
    </location>
</feature>
<protein>
    <submittedName>
        <fullName evidence="3">Filamentous hemagglutinin N-terminal domain-containing protein</fullName>
    </submittedName>
</protein>
<dbReference type="Gene3D" id="2.160.20.10">
    <property type="entry name" value="Single-stranded right-handed beta-helix, Pectin lyase-like"/>
    <property type="match status" value="2"/>
</dbReference>